<dbReference type="Gene3D" id="4.10.280.10">
    <property type="entry name" value="Helix-loop-helix DNA-binding domain"/>
    <property type="match status" value="1"/>
</dbReference>
<dbReference type="GO" id="GO:0000981">
    <property type="term" value="F:DNA-binding transcription factor activity, RNA polymerase II-specific"/>
    <property type="evidence" value="ECO:0007669"/>
    <property type="project" value="TreeGrafter"/>
</dbReference>
<dbReference type="SUPFAM" id="SSF47459">
    <property type="entry name" value="HLH, helix-loop-helix DNA-binding domain"/>
    <property type="match status" value="1"/>
</dbReference>
<keyword evidence="5" id="KW-1185">Reference proteome</keyword>
<keyword evidence="1" id="KW-0238">DNA-binding</keyword>
<dbReference type="SMART" id="SM00353">
    <property type="entry name" value="HLH"/>
    <property type="match status" value="1"/>
</dbReference>
<reference evidence="4 5" key="1">
    <citation type="journal article" date="2018" name="Nat. Ecol. Evol.">
        <title>Genomic signatures of mitonuclear coevolution across populations of Tigriopus californicus.</title>
        <authorList>
            <person name="Barreto F.S."/>
            <person name="Watson E.T."/>
            <person name="Lima T.G."/>
            <person name="Willett C.S."/>
            <person name="Edmands S."/>
            <person name="Li W."/>
            <person name="Burton R.S."/>
        </authorList>
    </citation>
    <scope>NUCLEOTIDE SEQUENCE [LARGE SCALE GENOMIC DNA]</scope>
    <source>
        <strain evidence="4 5">San Diego</strain>
    </source>
</reference>
<evidence type="ECO:0000256" key="2">
    <source>
        <dbReference type="SAM" id="MobiDB-lite"/>
    </source>
</evidence>
<feature type="region of interest" description="Disordered" evidence="2">
    <location>
        <begin position="43"/>
        <end position="132"/>
    </location>
</feature>
<dbReference type="Proteomes" id="UP000318571">
    <property type="component" value="Chromosome 3"/>
</dbReference>
<dbReference type="EMBL" id="VCGU01000007">
    <property type="protein sequence ID" value="TRY73847.1"/>
    <property type="molecule type" value="Genomic_DNA"/>
</dbReference>
<evidence type="ECO:0000313" key="4">
    <source>
        <dbReference type="EMBL" id="TRY73847.1"/>
    </source>
</evidence>
<dbReference type="STRING" id="6832.A0A553P845"/>
<dbReference type="AlphaFoldDB" id="A0A553P845"/>
<protein>
    <recommendedName>
        <fullName evidence="3">BHLH domain-containing protein</fullName>
    </recommendedName>
</protein>
<dbReference type="InterPro" id="IPR036638">
    <property type="entry name" value="HLH_DNA-bd_sf"/>
</dbReference>
<comment type="caution">
    <text evidence="4">The sequence shown here is derived from an EMBL/GenBank/DDBJ whole genome shotgun (WGS) entry which is preliminary data.</text>
</comment>
<dbReference type="GO" id="GO:0000977">
    <property type="term" value="F:RNA polymerase II transcription regulatory region sequence-specific DNA binding"/>
    <property type="evidence" value="ECO:0007669"/>
    <property type="project" value="TreeGrafter"/>
</dbReference>
<evidence type="ECO:0000313" key="5">
    <source>
        <dbReference type="Proteomes" id="UP000318571"/>
    </source>
</evidence>
<evidence type="ECO:0000256" key="1">
    <source>
        <dbReference type="ARBA" id="ARBA00023125"/>
    </source>
</evidence>
<name>A0A553P845_TIGCA</name>
<dbReference type="InterPro" id="IPR050283">
    <property type="entry name" value="E-box_TF_Regulators"/>
</dbReference>
<dbReference type="Pfam" id="PF00010">
    <property type="entry name" value="HLH"/>
    <property type="match status" value="1"/>
</dbReference>
<dbReference type="PROSITE" id="PS50888">
    <property type="entry name" value="BHLH"/>
    <property type="match status" value="1"/>
</dbReference>
<dbReference type="OrthoDB" id="5976910at2759"/>
<dbReference type="CDD" id="cd19723">
    <property type="entry name" value="bHLH_TS_ASCL1_like"/>
    <property type="match status" value="1"/>
</dbReference>
<feature type="region of interest" description="Disordered" evidence="2">
    <location>
        <begin position="234"/>
        <end position="259"/>
    </location>
</feature>
<sequence length="290" mass="31270">MNGLTSNFRLVLPQSPVKPSVLQPVINNGTLLLSNSSPIALKSFQDGDSMPEGTTDKPIMARADSTGGRENKAGKKVTSKRSAKNGSTSSKNEHPASVPFVKHHHSVKKPQTPSVSRRNARERNRVKQVNDGFLTLRSHIPNVKGKTSKVDTLRAAVDYIQALRRLIGEDPSMDPDCPGPIFTSESFEDYKSMNDSGMSSPPRSPRSGSSLSNGELNPLVYQLPPVSVAEFSGLDHSRISPNPSVSPKSEHMGAFDGSGHTADTSSFLDGSSHWWTTLAVHDPMSNQSDA</sequence>
<organism evidence="4 5">
    <name type="scientific">Tigriopus californicus</name>
    <name type="common">Marine copepod</name>
    <dbReference type="NCBI Taxonomy" id="6832"/>
    <lineage>
        <taxon>Eukaryota</taxon>
        <taxon>Metazoa</taxon>
        <taxon>Ecdysozoa</taxon>
        <taxon>Arthropoda</taxon>
        <taxon>Crustacea</taxon>
        <taxon>Multicrustacea</taxon>
        <taxon>Hexanauplia</taxon>
        <taxon>Copepoda</taxon>
        <taxon>Harpacticoida</taxon>
        <taxon>Harpacticidae</taxon>
        <taxon>Tigriopus</taxon>
    </lineage>
</organism>
<gene>
    <name evidence="4" type="ORF">TCAL_07882</name>
</gene>
<feature type="compositionally biased region" description="Low complexity" evidence="2">
    <location>
        <begin position="196"/>
        <end position="212"/>
    </location>
</feature>
<proteinExistence type="predicted"/>
<dbReference type="PANTHER" id="PTHR23349">
    <property type="entry name" value="BASIC HELIX-LOOP-HELIX TRANSCRIPTION FACTOR, TWIST"/>
    <property type="match status" value="1"/>
</dbReference>
<evidence type="ECO:0000259" key="3">
    <source>
        <dbReference type="PROSITE" id="PS50888"/>
    </source>
</evidence>
<feature type="compositionally biased region" description="Basic residues" evidence="2">
    <location>
        <begin position="74"/>
        <end position="83"/>
    </location>
</feature>
<dbReference type="GO" id="GO:0046983">
    <property type="term" value="F:protein dimerization activity"/>
    <property type="evidence" value="ECO:0007669"/>
    <property type="project" value="InterPro"/>
</dbReference>
<feature type="domain" description="BHLH" evidence="3">
    <location>
        <begin position="113"/>
        <end position="163"/>
    </location>
</feature>
<accession>A0A553P845</accession>
<dbReference type="GO" id="GO:0032502">
    <property type="term" value="P:developmental process"/>
    <property type="evidence" value="ECO:0007669"/>
    <property type="project" value="TreeGrafter"/>
</dbReference>
<dbReference type="PANTHER" id="PTHR23349:SF108">
    <property type="entry name" value="BHLH DOMAIN-CONTAINING PROTEIN"/>
    <property type="match status" value="1"/>
</dbReference>
<feature type="region of interest" description="Disordered" evidence="2">
    <location>
        <begin position="170"/>
        <end position="216"/>
    </location>
</feature>
<dbReference type="InterPro" id="IPR011598">
    <property type="entry name" value="bHLH_dom"/>
</dbReference>